<dbReference type="GO" id="GO:0005886">
    <property type="term" value="C:plasma membrane"/>
    <property type="evidence" value="ECO:0007669"/>
    <property type="project" value="TreeGrafter"/>
</dbReference>
<dbReference type="InterPro" id="IPR011009">
    <property type="entry name" value="Kinase-like_dom_sf"/>
</dbReference>
<dbReference type="PROSITE" id="PS50011">
    <property type="entry name" value="PROTEIN_KINASE_DOM"/>
    <property type="match status" value="1"/>
</dbReference>
<dbReference type="Gene3D" id="3.30.200.20">
    <property type="entry name" value="Phosphorylase Kinase, domain 1"/>
    <property type="match status" value="1"/>
</dbReference>
<keyword evidence="12" id="KW-0325">Glycoprotein</keyword>
<dbReference type="SMART" id="SM00219">
    <property type="entry name" value="TyrKc"/>
    <property type="match status" value="1"/>
</dbReference>
<dbReference type="FunFam" id="1.10.510.10:FF:000190">
    <property type="entry name" value="Proto-oncogene tyrosine-protein kinase receptor Ret"/>
    <property type="match status" value="1"/>
</dbReference>
<evidence type="ECO:0000313" key="19">
    <source>
        <dbReference type="EMBL" id="CAH1398110.1"/>
    </source>
</evidence>
<name>A0A9P0MM33_NEZVI</name>
<evidence type="ECO:0000256" key="14">
    <source>
        <dbReference type="PIRSR" id="PIRSR000615-1"/>
    </source>
</evidence>
<sequence length="355" mass="40794">MEEKSDGVKIKNMKENKEKQLGYHINSNMITLKEVIGKGEFGIVYKALMEKQKGETEVAVKTLRDNATKEDIESFQGEVEVMRTVGKHENLVSLIGYCPNEKLLVVEYCALGDLQNFLREARKTKLLIQELMNSGSTSTKKFQANDHIVSNMIYEQSEIEQKHLKLNIIDLLYFARQVATGMEYLTNNKIIHRDLATRNILLTFDLVAKISDFGLSRDIYEQSVYRKKRVSKLPIKWMAIESLTHHIFTSQSDVWSFGILLWEVMTFGGAPYPSIPSAEVYKLLKTGYRMEKPPSCNGQIYDIMTMCWKEKPYNRPSFSQIITKLDNILNNQSLQNEACFDTNSLNYAHIDSNEG</sequence>
<evidence type="ECO:0000256" key="4">
    <source>
        <dbReference type="ARBA" id="ARBA00022692"/>
    </source>
</evidence>
<feature type="active site" description="Proton acceptor" evidence="14">
    <location>
        <position position="194"/>
    </location>
</feature>
<keyword evidence="7" id="KW-0418">Kinase</keyword>
<dbReference type="PROSITE" id="PS00109">
    <property type="entry name" value="PROTEIN_KINASE_TYR"/>
    <property type="match status" value="1"/>
</dbReference>
<evidence type="ECO:0000256" key="5">
    <source>
        <dbReference type="ARBA" id="ARBA00022729"/>
    </source>
</evidence>
<feature type="binding site" evidence="15">
    <location>
        <begin position="107"/>
        <end position="113"/>
    </location>
    <ligand>
        <name>ATP</name>
        <dbReference type="ChEBI" id="CHEBI:30616"/>
    </ligand>
</feature>
<evidence type="ECO:0000256" key="15">
    <source>
        <dbReference type="PIRSR" id="PIRSR000615-2"/>
    </source>
</evidence>
<evidence type="ECO:0000259" key="18">
    <source>
        <dbReference type="PROSITE" id="PS50011"/>
    </source>
</evidence>
<dbReference type="GO" id="GO:0004714">
    <property type="term" value="F:transmembrane receptor protein tyrosine kinase activity"/>
    <property type="evidence" value="ECO:0007669"/>
    <property type="project" value="UniProtKB-EC"/>
</dbReference>
<dbReference type="AlphaFoldDB" id="A0A9P0MM33"/>
<dbReference type="GO" id="GO:0005524">
    <property type="term" value="F:ATP binding"/>
    <property type="evidence" value="ECO:0007669"/>
    <property type="project" value="UniProtKB-UniRule"/>
</dbReference>
<reference evidence="19" key="1">
    <citation type="submission" date="2022-01" db="EMBL/GenBank/DDBJ databases">
        <authorList>
            <person name="King R."/>
        </authorList>
    </citation>
    <scope>NUCLEOTIDE SEQUENCE</scope>
</reference>
<evidence type="ECO:0000256" key="3">
    <source>
        <dbReference type="ARBA" id="ARBA00022679"/>
    </source>
</evidence>
<keyword evidence="9" id="KW-1133">Transmembrane helix</keyword>
<dbReference type="PANTHER" id="PTHR24416:SF620">
    <property type="entry name" value="TYROSINE-PROTEIN KINASE RECEPTOR TORSO"/>
    <property type="match status" value="1"/>
</dbReference>
<evidence type="ECO:0000256" key="17">
    <source>
        <dbReference type="PROSITE-ProRule" id="PRU10141"/>
    </source>
</evidence>
<keyword evidence="16" id="KW-0460">Magnesium</keyword>
<dbReference type="PANTHER" id="PTHR24416">
    <property type="entry name" value="TYROSINE-PROTEIN KINASE RECEPTOR"/>
    <property type="match status" value="1"/>
</dbReference>
<evidence type="ECO:0000256" key="16">
    <source>
        <dbReference type="PIRSR" id="PIRSR000615-3"/>
    </source>
</evidence>
<organism evidence="19 20">
    <name type="scientific">Nezara viridula</name>
    <name type="common">Southern green stink bug</name>
    <name type="synonym">Cimex viridulus</name>
    <dbReference type="NCBI Taxonomy" id="85310"/>
    <lineage>
        <taxon>Eukaryota</taxon>
        <taxon>Metazoa</taxon>
        <taxon>Ecdysozoa</taxon>
        <taxon>Arthropoda</taxon>
        <taxon>Hexapoda</taxon>
        <taxon>Insecta</taxon>
        <taxon>Pterygota</taxon>
        <taxon>Neoptera</taxon>
        <taxon>Paraneoptera</taxon>
        <taxon>Hemiptera</taxon>
        <taxon>Heteroptera</taxon>
        <taxon>Panheteroptera</taxon>
        <taxon>Pentatomomorpha</taxon>
        <taxon>Pentatomoidea</taxon>
        <taxon>Pentatomidae</taxon>
        <taxon>Pentatominae</taxon>
        <taxon>Nezara</taxon>
    </lineage>
</organism>
<dbReference type="OrthoDB" id="6606614at2759"/>
<accession>A0A9P0MM33</accession>
<dbReference type="Pfam" id="PF07714">
    <property type="entry name" value="PK_Tyr_Ser-Thr"/>
    <property type="match status" value="1"/>
</dbReference>
<feature type="binding site" evidence="16">
    <location>
        <position position="212"/>
    </location>
    <ligand>
        <name>Mg(2+)</name>
        <dbReference type="ChEBI" id="CHEBI:18420"/>
    </ligand>
</feature>
<feature type="binding site" evidence="16">
    <location>
        <position position="199"/>
    </location>
    <ligand>
        <name>Mg(2+)</name>
        <dbReference type="ChEBI" id="CHEBI:18420"/>
    </ligand>
</feature>
<dbReference type="InterPro" id="IPR001245">
    <property type="entry name" value="Ser-Thr/Tyr_kinase_cat_dom"/>
</dbReference>
<gene>
    <name evidence="19" type="ORF">NEZAVI_LOCUS7830</name>
</gene>
<dbReference type="InterPro" id="IPR000719">
    <property type="entry name" value="Prot_kinase_dom"/>
</dbReference>
<proteinExistence type="predicted"/>
<keyword evidence="4" id="KW-0812">Transmembrane</keyword>
<dbReference type="CDD" id="cd00192">
    <property type="entry name" value="PTKc"/>
    <property type="match status" value="1"/>
</dbReference>
<evidence type="ECO:0000256" key="2">
    <source>
        <dbReference type="ARBA" id="ARBA00011902"/>
    </source>
</evidence>
<dbReference type="GO" id="GO:0007169">
    <property type="term" value="P:cell surface receptor protein tyrosine kinase signaling pathway"/>
    <property type="evidence" value="ECO:0007669"/>
    <property type="project" value="TreeGrafter"/>
</dbReference>
<dbReference type="PROSITE" id="PS00107">
    <property type="entry name" value="PROTEIN_KINASE_ATP"/>
    <property type="match status" value="1"/>
</dbReference>
<evidence type="ECO:0000256" key="6">
    <source>
        <dbReference type="ARBA" id="ARBA00022741"/>
    </source>
</evidence>
<comment type="catalytic activity">
    <reaction evidence="13">
        <text>L-tyrosyl-[protein] + ATP = O-phospho-L-tyrosyl-[protein] + ADP + H(+)</text>
        <dbReference type="Rhea" id="RHEA:10596"/>
        <dbReference type="Rhea" id="RHEA-COMP:10136"/>
        <dbReference type="Rhea" id="RHEA-COMP:20101"/>
        <dbReference type="ChEBI" id="CHEBI:15378"/>
        <dbReference type="ChEBI" id="CHEBI:30616"/>
        <dbReference type="ChEBI" id="CHEBI:46858"/>
        <dbReference type="ChEBI" id="CHEBI:61978"/>
        <dbReference type="ChEBI" id="CHEBI:456216"/>
        <dbReference type="EC" id="2.7.10.1"/>
    </reaction>
</comment>
<dbReference type="GO" id="GO:0046872">
    <property type="term" value="F:metal ion binding"/>
    <property type="evidence" value="ECO:0007669"/>
    <property type="project" value="UniProtKB-KW"/>
</dbReference>
<keyword evidence="6 15" id="KW-0547">Nucleotide-binding</keyword>
<dbReference type="Proteomes" id="UP001152798">
    <property type="component" value="Chromosome 4"/>
</dbReference>
<evidence type="ECO:0000256" key="7">
    <source>
        <dbReference type="ARBA" id="ARBA00022777"/>
    </source>
</evidence>
<dbReference type="InterPro" id="IPR020635">
    <property type="entry name" value="Tyr_kinase_cat_dom"/>
</dbReference>
<dbReference type="PIRSF" id="PIRSF000615">
    <property type="entry name" value="TyrPK_CSF1-R"/>
    <property type="match status" value="1"/>
</dbReference>
<keyword evidence="11" id="KW-0829">Tyrosine-protein kinase</keyword>
<dbReference type="InterPro" id="IPR008266">
    <property type="entry name" value="Tyr_kinase_AS"/>
</dbReference>
<keyword evidence="5" id="KW-0732">Signal</keyword>
<evidence type="ECO:0000256" key="1">
    <source>
        <dbReference type="ARBA" id="ARBA00004479"/>
    </source>
</evidence>
<keyword evidence="16" id="KW-0479">Metal-binding</keyword>
<dbReference type="EMBL" id="OV725080">
    <property type="protein sequence ID" value="CAH1398110.1"/>
    <property type="molecule type" value="Genomic_DNA"/>
</dbReference>
<keyword evidence="3" id="KW-0808">Transferase</keyword>
<dbReference type="InterPro" id="IPR050122">
    <property type="entry name" value="RTK"/>
</dbReference>
<evidence type="ECO:0000256" key="8">
    <source>
        <dbReference type="ARBA" id="ARBA00022840"/>
    </source>
</evidence>
<dbReference type="EC" id="2.7.10.1" evidence="2"/>
<keyword evidence="20" id="KW-1185">Reference proteome</keyword>
<feature type="binding site" evidence="15 17">
    <location>
        <position position="61"/>
    </location>
    <ligand>
        <name>ATP</name>
        <dbReference type="ChEBI" id="CHEBI:30616"/>
    </ligand>
</feature>
<feature type="domain" description="Protein kinase" evidence="18">
    <location>
        <begin position="30"/>
        <end position="329"/>
    </location>
</feature>
<evidence type="ECO:0000256" key="11">
    <source>
        <dbReference type="ARBA" id="ARBA00023137"/>
    </source>
</evidence>
<keyword evidence="8 15" id="KW-0067">ATP-binding</keyword>
<evidence type="ECO:0000313" key="20">
    <source>
        <dbReference type="Proteomes" id="UP001152798"/>
    </source>
</evidence>
<dbReference type="PRINTS" id="PR00109">
    <property type="entry name" value="TYRKINASE"/>
</dbReference>
<protein>
    <recommendedName>
        <fullName evidence="2">receptor protein-tyrosine kinase</fullName>
        <ecNumber evidence="2">2.7.10.1</ecNumber>
    </recommendedName>
</protein>
<evidence type="ECO:0000256" key="10">
    <source>
        <dbReference type="ARBA" id="ARBA00023136"/>
    </source>
</evidence>
<feature type="binding site" evidence="15">
    <location>
        <position position="198"/>
    </location>
    <ligand>
        <name>ATP</name>
        <dbReference type="ChEBI" id="CHEBI:30616"/>
    </ligand>
</feature>
<dbReference type="Gene3D" id="1.10.510.10">
    <property type="entry name" value="Transferase(Phosphotransferase) domain 1"/>
    <property type="match status" value="1"/>
</dbReference>
<evidence type="ECO:0000256" key="13">
    <source>
        <dbReference type="ARBA" id="ARBA00051243"/>
    </source>
</evidence>
<dbReference type="InterPro" id="IPR017441">
    <property type="entry name" value="Protein_kinase_ATP_BS"/>
</dbReference>
<dbReference type="SUPFAM" id="SSF56112">
    <property type="entry name" value="Protein kinase-like (PK-like)"/>
    <property type="match status" value="1"/>
</dbReference>
<keyword evidence="10" id="KW-0472">Membrane</keyword>
<comment type="subcellular location">
    <subcellularLocation>
        <location evidence="1">Membrane</location>
        <topology evidence="1">Single-pass type I membrane protein</topology>
    </subcellularLocation>
</comment>
<dbReference type="GO" id="GO:0043235">
    <property type="term" value="C:receptor complex"/>
    <property type="evidence" value="ECO:0007669"/>
    <property type="project" value="TreeGrafter"/>
</dbReference>
<evidence type="ECO:0000256" key="12">
    <source>
        <dbReference type="ARBA" id="ARBA00023180"/>
    </source>
</evidence>
<dbReference type="GO" id="GO:1902533">
    <property type="term" value="P:positive regulation of intracellular signal transduction"/>
    <property type="evidence" value="ECO:0007669"/>
    <property type="project" value="UniProtKB-ARBA"/>
</dbReference>
<evidence type="ECO:0000256" key="9">
    <source>
        <dbReference type="ARBA" id="ARBA00022989"/>
    </source>
</evidence>
<feature type="binding site" evidence="15">
    <location>
        <begin position="37"/>
        <end position="44"/>
    </location>
    <ligand>
        <name>ATP</name>
        <dbReference type="ChEBI" id="CHEBI:30616"/>
    </ligand>
</feature>